<keyword evidence="3" id="KW-1185">Reference proteome</keyword>
<dbReference type="Proteomes" id="UP000799753">
    <property type="component" value="Unassembled WGS sequence"/>
</dbReference>
<evidence type="ECO:0000313" key="3">
    <source>
        <dbReference type="Proteomes" id="UP000799753"/>
    </source>
</evidence>
<dbReference type="EMBL" id="MU006800">
    <property type="protein sequence ID" value="KAF2636188.1"/>
    <property type="molecule type" value="Genomic_DNA"/>
</dbReference>
<gene>
    <name evidence="2" type="ORF">P280DRAFT_473323</name>
</gene>
<keyword evidence="2" id="KW-0540">Nuclease</keyword>
<keyword evidence="2" id="KW-0378">Hydrolase</keyword>
<dbReference type="Pfam" id="PF01261">
    <property type="entry name" value="AP_endonuc_2"/>
    <property type="match status" value="1"/>
</dbReference>
<dbReference type="Gene3D" id="3.20.20.150">
    <property type="entry name" value="Divalent-metal-dependent TIM barrel enzymes"/>
    <property type="match status" value="1"/>
</dbReference>
<sequence>MRLFENQLAIGTSGLGQHPSHALDAKLREASKHGFTGIEIVFGDLECYSQLHKISMSAVAEQIRQLCDDLGLHVLSLCPFENFEGSNFPIEERLQKAKRWMDLARILKAEHIQIPAQFDKMASNEESTIVSELQQLADLGTEAYPHVKLAYEPMGWSIRYTTWESVLHLTKLVNRVNFGICLDSFHIATVLWGDPTVPSGKKPNADQNLSESLHRLVNTLPLQNLFYVQLSDGEKFDPLYSKEHPWYLEGEDAQFTWSKHARPFPLEKELGGYMPVVEIVRGLVVDMGFKGWVSLETFDRRMKAEGFEVEDGGRRAERSIENLQGILDGRYSHI</sequence>
<dbReference type="AlphaFoldDB" id="A0A6A6RPR8"/>
<dbReference type="SUPFAM" id="SSF51658">
    <property type="entry name" value="Xylose isomerase-like"/>
    <property type="match status" value="1"/>
</dbReference>
<dbReference type="InterPro" id="IPR050312">
    <property type="entry name" value="IolE/XylAMocC-like"/>
</dbReference>
<dbReference type="PANTHER" id="PTHR12110">
    <property type="entry name" value="HYDROXYPYRUVATE ISOMERASE"/>
    <property type="match status" value="1"/>
</dbReference>
<dbReference type="OrthoDB" id="5360893at2759"/>
<reference evidence="2" key="1">
    <citation type="journal article" date="2020" name="Stud. Mycol.">
        <title>101 Dothideomycetes genomes: a test case for predicting lifestyles and emergence of pathogens.</title>
        <authorList>
            <person name="Haridas S."/>
            <person name="Albert R."/>
            <person name="Binder M."/>
            <person name="Bloem J."/>
            <person name="Labutti K."/>
            <person name="Salamov A."/>
            <person name="Andreopoulos B."/>
            <person name="Baker S."/>
            <person name="Barry K."/>
            <person name="Bills G."/>
            <person name="Bluhm B."/>
            <person name="Cannon C."/>
            <person name="Castanera R."/>
            <person name="Culley D."/>
            <person name="Daum C."/>
            <person name="Ezra D."/>
            <person name="Gonzalez J."/>
            <person name="Henrissat B."/>
            <person name="Kuo A."/>
            <person name="Liang C."/>
            <person name="Lipzen A."/>
            <person name="Lutzoni F."/>
            <person name="Magnuson J."/>
            <person name="Mondo S."/>
            <person name="Nolan M."/>
            <person name="Ohm R."/>
            <person name="Pangilinan J."/>
            <person name="Park H.-J."/>
            <person name="Ramirez L."/>
            <person name="Alfaro M."/>
            <person name="Sun H."/>
            <person name="Tritt A."/>
            <person name="Yoshinaga Y."/>
            <person name="Zwiers L.-H."/>
            <person name="Turgeon B."/>
            <person name="Goodwin S."/>
            <person name="Spatafora J."/>
            <person name="Crous P."/>
            <person name="Grigoriev I."/>
        </authorList>
    </citation>
    <scope>NUCLEOTIDE SEQUENCE</scope>
    <source>
        <strain evidence="2">CBS 473.64</strain>
    </source>
</reference>
<organism evidence="2 3">
    <name type="scientific">Massarina eburnea CBS 473.64</name>
    <dbReference type="NCBI Taxonomy" id="1395130"/>
    <lineage>
        <taxon>Eukaryota</taxon>
        <taxon>Fungi</taxon>
        <taxon>Dikarya</taxon>
        <taxon>Ascomycota</taxon>
        <taxon>Pezizomycotina</taxon>
        <taxon>Dothideomycetes</taxon>
        <taxon>Pleosporomycetidae</taxon>
        <taxon>Pleosporales</taxon>
        <taxon>Massarineae</taxon>
        <taxon>Massarinaceae</taxon>
        <taxon>Massarina</taxon>
    </lineage>
</organism>
<evidence type="ECO:0000313" key="2">
    <source>
        <dbReference type="EMBL" id="KAF2636188.1"/>
    </source>
</evidence>
<name>A0A6A6RPR8_9PLEO</name>
<dbReference type="InterPro" id="IPR036237">
    <property type="entry name" value="Xyl_isomerase-like_sf"/>
</dbReference>
<dbReference type="GO" id="GO:0004519">
    <property type="term" value="F:endonuclease activity"/>
    <property type="evidence" value="ECO:0007669"/>
    <property type="project" value="UniProtKB-KW"/>
</dbReference>
<dbReference type="PANTHER" id="PTHR12110:SF38">
    <property type="entry name" value="DIOXYGENASE, PUTATIVE (AFU_ORTHOLOGUE AFUA_6G00240)-RELATED"/>
    <property type="match status" value="1"/>
</dbReference>
<feature type="domain" description="Xylose isomerase-like TIM barrel" evidence="1">
    <location>
        <begin position="27"/>
        <end position="311"/>
    </location>
</feature>
<dbReference type="InterPro" id="IPR013022">
    <property type="entry name" value="Xyl_isomerase-like_TIM-brl"/>
</dbReference>
<keyword evidence="2" id="KW-0255">Endonuclease</keyword>
<accession>A0A6A6RPR8</accession>
<proteinExistence type="predicted"/>
<protein>
    <submittedName>
        <fullName evidence="2">AP endonuclease, family 2</fullName>
    </submittedName>
</protein>
<evidence type="ECO:0000259" key="1">
    <source>
        <dbReference type="Pfam" id="PF01261"/>
    </source>
</evidence>